<dbReference type="OrthoDB" id="5241662at2759"/>
<feature type="region of interest" description="Disordered" evidence="1">
    <location>
        <begin position="266"/>
        <end position="333"/>
    </location>
</feature>
<dbReference type="HOGENOM" id="CLU_055465_1_0_1"/>
<keyword evidence="2" id="KW-1133">Transmembrane helix</keyword>
<feature type="compositionally biased region" description="Polar residues" evidence="1">
    <location>
        <begin position="306"/>
        <end position="316"/>
    </location>
</feature>
<feature type="compositionally biased region" description="Polar residues" evidence="1">
    <location>
        <begin position="222"/>
        <end position="251"/>
    </location>
</feature>
<feature type="compositionally biased region" description="Low complexity" evidence="1">
    <location>
        <begin position="212"/>
        <end position="221"/>
    </location>
</feature>
<evidence type="ECO:0000313" key="4">
    <source>
        <dbReference type="Proteomes" id="UP000014074"/>
    </source>
</evidence>
<gene>
    <name evidence="3" type="ORF">UCRPA7_7283</name>
</gene>
<evidence type="ECO:0000256" key="1">
    <source>
        <dbReference type="SAM" id="MobiDB-lite"/>
    </source>
</evidence>
<keyword evidence="4" id="KW-1185">Reference proteome</keyword>
<dbReference type="KEGG" id="tmn:UCRPA7_7283"/>
<protein>
    <submittedName>
        <fullName evidence="3">Putative g-protein coupled receptor protein</fullName>
    </submittedName>
</protein>
<evidence type="ECO:0000256" key="2">
    <source>
        <dbReference type="SAM" id="Phobius"/>
    </source>
</evidence>
<keyword evidence="2" id="KW-0472">Membrane</keyword>
<feature type="transmembrane region" description="Helical" evidence="2">
    <location>
        <begin position="33"/>
        <end position="57"/>
    </location>
</feature>
<dbReference type="eggNOG" id="ENOG502QPW5">
    <property type="taxonomic scope" value="Eukaryota"/>
</dbReference>
<feature type="transmembrane region" description="Helical" evidence="2">
    <location>
        <begin position="164"/>
        <end position="189"/>
    </location>
</feature>
<dbReference type="PANTHER" id="PTHR37451:SF4">
    <property type="entry name" value="MARVEL DOMAIN-CONTAINING PROTEIN"/>
    <property type="match status" value="1"/>
</dbReference>
<accession>R8BD18</accession>
<keyword evidence="2" id="KW-0812">Transmembrane</keyword>
<organism evidence="3 4">
    <name type="scientific">Phaeoacremonium minimum (strain UCR-PA7)</name>
    <name type="common">Esca disease fungus</name>
    <name type="synonym">Togninia minima</name>
    <dbReference type="NCBI Taxonomy" id="1286976"/>
    <lineage>
        <taxon>Eukaryota</taxon>
        <taxon>Fungi</taxon>
        <taxon>Dikarya</taxon>
        <taxon>Ascomycota</taxon>
        <taxon>Pezizomycotina</taxon>
        <taxon>Sordariomycetes</taxon>
        <taxon>Sordariomycetidae</taxon>
        <taxon>Togniniales</taxon>
        <taxon>Togniniaceae</taxon>
        <taxon>Phaeoacremonium</taxon>
    </lineage>
</organism>
<dbReference type="Proteomes" id="UP000014074">
    <property type="component" value="Unassembled WGS sequence"/>
</dbReference>
<proteinExistence type="predicted"/>
<dbReference type="AlphaFoldDB" id="R8BD18"/>
<sequence>MEEVKTQSYGVTTESVGKSSVDKSGKHLFVTPVWVTVVRGFQIFFGFVILILAGILIHGLAMDAVCFALACGLFTWIVGFYSVLTEKVHSWRTAYNHWAVLSLDIFMTILWLASMGAVAALRTSFKYDVDADCYDDGSAVNAGHCVVYKRSLEKRFAVASQAGLATMSAIAGLSALEMLLFIASLAYLAHQIRLHYRSNKSSDPATVEMNAQQQQPMLSQQIPATAPTSAYTDQTPYQNTQYTGAHGQQTQYTSQPAQLYDGYAYQQQQPQQPQPQHPQQQQAYQYPQEVPAQPQGYGQSPVAYTPSASPAPTYVTNPGHYPAQGQVYQPPQQ</sequence>
<dbReference type="EMBL" id="KB933277">
    <property type="protein sequence ID" value="EON97186.1"/>
    <property type="molecule type" value="Genomic_DNA"/>
</dbReference>
<keyword evidence="3" id="KW-0675">Receptor</keyword>
<dbReference type="RefSeq" id="XP_007918006.1">
    <property type="nucleotide sequence ID" value="XM_007919815.1"/>
</dbReference>
<feature type="compositionally biased region" description="Low complexity" evidence="1">
    <location>
        <begin position="277"/>
        <end position="295"/>
    </location>
</feature>
<dbReference type="PANTHER" id="PTHR37451">
    <property type="entry name" value="MARVEL DOMAIN"/>
    <property type="match status" value="1"/>
</dbReference>
<reference evidence="4" key="1">
    <citation type="journal article" date="2013" name="Genome Announc.">
        <title>Draft genome sequence of the ascomycete Phaeoacremonium aleophilum strain UCR-PA7, a causal agent of the esca disease complex in grapevines.</title>
        <authorList>
            <person name="Blanco-Ulate B."/>
            <person name="Rolshausen P."/>
            <person name="Cantu D."/>
        </authorList>
    </citation>
    <scope>NUCLEOTIDE SEQUENCE [LARGE SCALE GENOMIC DNA]</scope>
    <source>
        <strain evidence="4">UCR-PA7</strain>
    </source>
</reference>
<feature type="transmembrane region" description="Helical" evidence="2">
    <location>
        <begin position="96"/>
        <end position="121"/>
    </location>
</feature>
<feature type="transmembrane region" description="Helical" evidence="2">
    <location>
        <begin position="64"/>
        <end position="84"/>
    </location>
</feature>
<name>R8BD18_PHAM7</name>
<feature type="region of interest" description="Disordered" evidence="1">
    <location>
        <begin position="200"/>
        <end position="251"/>
    </location>
</feature>
<evidence type="ECO:0000313" key="3">
    <source>
        <dbReference type="EMBL" id="EON97186.1"/>
    </source>
</evidence>
<dbReference type="GeneID" id="19328027"/>